<accession>A0A9D1N1E2</accession>
<dbReference type="InterPro" id="IPR012340">
    <property type="entry name" value="NA-bd_OB-fold"/>
</dbReference>
<dbReference type="GO" id="GO:0005524">
    <property type="term" value="F:ATP binding"/>
    <property type="evidence" value="ECO:0007669"/>
    <property type="project" value="InterPro"/>
</dbReference>
<reference evidence="8" key="1">
    <citation type="submission" date="2020-10" db="EMBL/GenBank/DDBJ databases">
        <authorList>
            <person name="Gilroy R."/>
        </authorList>
    </citation>
    <scope>NUCLEOTIDE SEQUENCE</scope>
    <source>
        <strain evidence="8">CHK154-7741</strain>
    </source>
</reference>
<dbReference type="CDD" id="cd14332">
    <property type="entry name" value="UBA_RuvA_C"/>
    <property type="match status" value="1"/>
</dbReference>
<dbReference type="InterPro" id="IPR000085">
    <property type="entry name" value="RuvA"/>
</dbReference>
<dbReference type="Pfam" id="PF01330">
    <property type="entry name" value="RuvA_N"/>
    <property type="match status" value="1"/>
</dbReference>
<feature type="domain" description="Helix-hairpin-helix DNA-binding motif class 1" evidence="7">
    <location>
        <begin position="78"/>
        <end position="97"/>
    </location>
</feature>
<dbReference type="InterPro" id="IPR013849">
    <property type="entry name" value="DNA_helicase_Holl-junc_RuvA_I"/>
</dbReference>
<dbReference type="Gene3D" id="1.10.150.20">
    <property type="entry name" value="5' to 3' exonuclease, C-terminal subdomain"/>
    <property type="match status" value="1"/>
</dbReference>
<evidence type="ECO:0000313" key="8">
    <source>
        <dbReference type="EMBL" id="HIU92992.1"/>
    </source>
</evidence>
<dbReference type="GO" id="GO:0006281">
    <property type="term" value="P:DNA repair"/>
    <property type="evidence" value="ECO:0007669"/>
    <property type="project" value="UniProtKB-UniRule"/>
</dbReference>
<comment type="similarity">
    <text evidence="6">Belongs to the RuvA family.</text>
</comment>
<evidence type="ECO:0000256" key="6">
    <source>
        <dbReference type="HAMAP-Rule" id="MF_00031"/>
    </source>
</evidence>
<feature type="region of interest" description="Domain III" evidence="6">
    <location>
        <begin position="158"/>
        <end position="211"/>
    </location>
</feature>
<keyword evidence="1 6" id="KW-0963">Cytoplasm</keyword>
<protein>
    <recommendedName>
        <fullName evidence="6">Holliday junction branch migration complex subunit RuvA</fullName>
    </recommendedName>
</protein>
<dbReference type="GO" id="GO:0005737">
    <property type="term" value="C:cytoplasm"/>
    <property type="evidence" value="ECO:0007669"/>
    <property type="project" value="UniProtKB-SubCell"/>
</dbReference>
<dbReference type="InterPro" id="IPR010994">
    <property type="entry name" value="RuvA_2-like"/>
</dbReference>
<dbReference type="SMART" id="SM00278">
    <property type="entry name" value="HhH1"/>
    <property type="match status" value="2"/>
</dbReference>
<dbReference type="Gene3D" id="1.10.8.10">
    <property type="entry name" value="DNA helicase RuvA subunit, C-terminal domain"/>
    <property type="match status" value="1"/>
</dbReference>
<gene>
    <name evidence="6 8" type="primary">ruvA</name>
    <name evidence="8" type="ORF">IAD26_07660</name>
</gene>
<dbReference type="SUPFAM" id="SSF47781">
    <property type="entry name" value="RuvA domain 2-like"/>
    <property type="match status" value="1"/>
</dbReference>
<dbReference type="GO" id="GO:0009379">
    <property type="term" value="C:Holliday junction helicase complex"/>
    <property type="evidence" value="ECO:0007669"/>
    <property type="project" value="InterPro"/>
</dbReference>
<keyword evidence="3 6" id="KW-0238">DNA-binding</keyword>
<dbReference type="GO" id="GO:0048476">
    <property type="term" value="C:Holliday junction resolvase complex"/>
    <property type="evidence" value="ECO:0007669"/>
    <property type="project" value="UniProtKB-UniRule"/>
</dbReference>
<keyword evidence="2 6" id="KW-0227">DNA damage</keyword>
<dbReference type="InterPro" id="IPR011114">
    <property type="entry name" value="RuvA_C"/>
</dbReference>
<dbReference type="SUPFAM" id="SSF46929">
    <property type="entry name" value="DNA helicase RuvA subunit, C-terminal domain"/>
    <property type="match status" value="1"/>
</dbReference>
<dbReference type="SUPFAM" id="SSF50249">
    <property type="entry name" value="Nucleic acid-binding proteins"/>
    <property type="match status" value="1"/>
</dbReference>
<dbReference type="HAMAP" id="MF_00031">
    <property type="entry name" value="DNA_HJ_migration_RuvA"/>
    <property type="match status" value="1"/>
</dbReference>
<dbReference type="Pfam" id="PF14520">
    <property type="entry name" value="HHH_5"/>
    <property type="match status" value="1"/>
</dbReference>
<comment type="subcellular location">
    <subcellularLocation>
        <location evidence="6">Cytoplasm</location>
    </subcellularLocation>
</comment>
<organism evidence="8 9">
    <name type="scientific">Candidatus Limenecus avicola</name>
    <dbReference type="NCBI Taxonomy" id="2840847"/>
    <lineage>
        <taxon>Bacteria</taxon>
        <taxon>Bacillati</taxon>
        <taxon>Bacillota</taxon>
        <taxon>Clostridia</taxon>
        <taxon>Eubacteriales</taxon>
        <taxon>Clostridiaceae</taxon>
        <taxon>Clostridiaceae incertae sedis</taxon>
        <taxon>Candidatus Limenecus</taxon>
    </lineage>
</organism>
<comment type="subunit">
    <text evidence="6">Homotetramer. Forms an RuvA(8)-RuvB(12)-Holliday junction (HJ) complex. HJ DNA is sandwiched between 2 RuvA tetramers; dsDNA enters through RuvA and exits via RuvB. An RuvB hexamer assembles on each DNA strand where it exits the tetramer. Each RuvB hexamer is contacted by two RuvA subunits (via domain III) on 2 adjacent RuvB subunits; this complex drives branch migration. In the full resolvosome a probable DNA-RuvA(4)-RuvB(12)-RuvC(2) complex forms which resolves the HJ.</text>
</comment>
<evidence type="ECO:0000313" key="9">
    <source>
        <dbReference type="Proteomes" id="UP000886748"/>
    </source>
</evidence>
<sequence>MYDYIKGKLVSKQPASSKGAAIVVDNNNMGYLIHTTNRNIALAKEEGSDIKVYTSLIHREDAMILCGFLNREDRDIFNILLSVSGVGMKVALVLLDEFSGYDLISAVIRGDFKELSRAKGVGPKLAQKIILELKDKLINWQKSSPVDVSDISSTQKEMSEESLSEAQAVLLSLGYSVAEAKGAIKMACQSVTKSDSSEEILKEALRYLAME</sequence>
<proteinExistence type="inferred from homology"/>
<dbReference type="AlphaFoldDB" id="A0A9D1N1E2"/>
<dbReference type="GO" id="GO:0009378">
    <property type="term" value="F:four-way junction helicase activity"/>
    <property type="evidence" value="ECO:0007669"/>
    <property type="project" value="InterPro"/>
</dbReference>
<keyword evidence="4 6" id="KW-0233">DNA recombination</keyword>
<evidence type="ECO:0000256" key="3">
    <source>
        <dbReference type="ARBA" id="ARBA00023125"/>
    </source>
</evidence>
<evidence type="ECO:0000256" key="5">
    <source>
        <dbReference type="ARBA" id="ARBA00023204"/>
    </source>
</evidence>
<dbReference type="GO" id="GO:0000400">
    <property type="term" value="F:four-way junction DNA binding"/>
    <property type="evidence" value="ECO:0007669"/>
    <property type="project" value="UniProtKB-UniRule"/>
</dbReference>
<keyword evidence="5 6" id="KW-0234">DNA repair</keyword>
<feature type="domain" description="Helix-hairpin-helix DNA-binding motif class 1" evidence="7">
    <location>
        <begin position="113"/>
        <end position="132"/>
    </location>
</feature>
<name>A0A9D1N1E2_9CLOT</name>
<dbReference type="Pfam" id="PF07499">
    <property type="entry name" value="RuvA_C"/>
    <property type="match status" value="1"/>
</dbReference>
<dbReference type="Proteomes" id="UP000886748">
    <property type="component" value="Unassembled WGS sequence"/>
</dbReference>
<keyword evidence="8" id="KW-0378">Hydrolase</keyword>
<dbReference type="GO" id="GO:0006310">
    <property type="term" value="P:DNA recombination"/>
    <property type="evidence" value="ECO:0007669"/>
    <property type="project" value="UniProtKB-UniRule"/>
</dbReference>
<dbReference type="InterPro" id="IPR036267">
    <property type="entry name" value="RuvA_C_sf"/>
</dbReference>
<comment type="caution">
    <text evidence="6">Lacks conserved residue(s) required for the propagation of feature annotation.</text>
</comment>
<evidence type="ECO:0000256" key="1">
    <source>
        <dbReference type="ARBA" id="ARBA00022490"/>
    </source>
</evidence>
<comment type="domain">
    <text evidence="6">Has three domains with a flexible linker between the domains II and III and assumes an 'L' shape. Domain III is highly mobile and contacts RuvB.</text>
</comment>
<evidence type="ECO:0000256" key="2">
    <source>
        <dbReference type="ARBA" id="ARBA00022763"/>
    </source>
</evidence>
<comment type="function">
    <text evidence="6">The RuvA-RuvB-RuvC complex processes Holliday junction (HJ) DNA during genetic recombination and DNA repair, while the RuvA-RuvB complex plays an important role in the rescue of blocked DNA replication forks via replication fork reversal (RFR). RuvA specifically binds to HJ cruciform DNA, conferring on it an open structure. The RuvB hexamer acts as an ATP-dependent pump, pulling dsDNA into and through the RuvAB complex. HJ branch migration allows RuvC to scan DNA until it finds its consensus sequence, where it cleaves and resolves the cruciform DNA.</text>
</comment>
<comment type="caution">
    <text evidence="8">The sequence shown here is derived from an EMBL/GenBank/DDBJ whole genome shotgun (WGS) entry which is preliminary data.</text>
</comment>
<evidence type="ECO:0000259" key="7">
    <source>
        <dbReference type="SMART" id="SM00278"/>
    </source>
</evidence>
<dbReference type="InterPro" id="IPR003583">
    <property type="entry name" value="Hlx-hairpin-Hlx_DNA-bd_motif"/>
</dbReference>
<dbReference type="GO" id="GO:0016787">
    <property type="term" value="F:hydrolase activity"/>
    <property type="evidence" value="ECO:0007669"/>
    <property type="project" value="UniProtKB-KW"/>
</dbReference>
<dbReference type="Gene3D" id="2.40.50.140">
    <property type="entry name" value="Nucleic acid-binding proteins"/>
    <property type="match status" value="1"/>
</dbReference>
<dbReference type="NCBIfam" id="TIGR00084">
    <property type="entry name" value="ruvA"/>
    <property type="match status" value="1"/>
</dbReference>
<reference evidence="8" key="2">
    <citation type="journal article" date="2021" name="PeerJ">
        <title>Extensive microbial diversity within the chicken gut microbiome revealed by metagenomics and culture.</title>
        <authorList>
            <person name="Gilroy R."/>
            <person name="Ravi A."/>
            <person name="Getino M."/>
            <person name="Pursley I."/>
            <person name="Horton D.L."/>
            <person name="Alikhan N.F."/>
            <person name="Baker D."/>
            <person name="Gharbi K."/>
            <person name="Hall N."/>
            <person name="Watson M."/>
            <person name="Adriaenssens E.M."/>
            <person name="Foster-Nyarko E."/>
            <person name="Jarju S."/>
            <person name="Secka A."/>
            <person name="Antonio M."/>
            <person name="Oren A."/>
            <person name="Chaudhuri R.R."/>
            <person name="La Ragione R."/>
            <person name="Hildebrand F."/>
            <person name="Pallen M.J."/>
        </authorList>
    </citation>
    <scope>NUCLEOTIDE SEQUENCE</scope>
    <source>
        <strain evidence="8">CHK154-7741</strain>
    </source>
</reference>
<feature type="region of interest" description="Domain II" evidence="6">
    <location>
        <begin position="70"/>
        <end position="147"/>
    </location>
</feature>
<dbReference type="EMBL" id="DVOD01000055">
    <property type="protein sequence ID" value="HIU92992.1"/>
    <property type="molecule type" value="Genomic_DNA"/>
</dbReference>
<evidence type="ECO:0000256" key="4">
    <source>
        <dbReference type="ARBA" id="ARBA00023172"/>
    </source>
</evidence>